<dbReference type="CDD" id="cd11010">
    <property type="entry name" value="S1-P1_nuclease"/>
    <property type="match status" value="1"/>
</dbReference>
<dbReference type="GO" id="GO:0003676">
    <property type="term" value="F:nucleic acid binding"/>
    <property type="evidence" value="ECO:0007669"/>
    <property type="project" value="InterPro"/>
</dbReference>
<dbReference type="GO" id="GO:0004521">
    <property type="term" value="F:RNA endonuclease activity"/>
    <property type="evidence" value="ECO:0007669"/>
    <property type="project" value="UniProtKB-ARBA"/>
</dbReference>
<keyword evidence="9" id="KW-1015">Disulfide bond</keyword>
<keyword evidence="6 11" id="KW-0732">Signal</keyword>
<feature type="chain" id="PRO_5040407957" description="Aspergillus nuclease S1" evidence="11">
    <location>
        <begin position="17"/>
        <end position="303"/>
    </location>
</feature>
<dbReference type="PANTHER" id="PTHR33146">
    <property type="entry name" value="ENDONUCLEASE 4"/>
    <property type="match status" value="1"/>
</dbReference>
<dbReference type="InterPro" id="IPR003154">
    <property type="entry name" value="S1/P1nuclease"/>
</dbReference>
<dbReference type="Pfam" id="PF02265">
    <property type="entry name" value="S1-P1_nuclease"/>
    <property type="match status" value="1"/>
</dbReference>
<dbReference type="GO" id="GO:0000014">
    <property type="term" value="F:single-stranded DNA endodeoxyribonuclease activity"/>
    <property type="evidence" value="ECO:0007669"/>
    <property type="project" value="UniProtKB-ARBA"/>
</dbReference>
<dbReference type="Gene3D" id="1.10.575.10">
    <property type="entry name" value="P1 Nuclease"/>
    <property type="match status" value="1"/>
</dbReference>
<dbReference type="AlphaFoldDB" id="A0A9R1RDW8"/>
<evidence type="ECO:0000256" key="2">
    <source>
        <dbReference type="ARBA" id="ARBA00009547"/>
    </source>
</evidence>
<keyword evidence="5" id="KW-0479">Metal-binding</keyword>
<evidence type="ECO:0000256" key="5">
    <source>
        <dbReference type="ARBA" id="ARBA00022723"/>
    </source>
</evidence>
<evidence type="ECO:0000256" key="9">
    <source>
        <dbReference type="ARBA" id="ARBA00023157"/>
    </source>
</evidence>
<dbReference type="GO" id="GO:0046872">
    <property type="term" value="F:metal ion binding"/>
    <property type="evidence" value="ECO:0007669"/>
    <property type="project" value="UniProtKB-KW"/>
</dbReference>
<keyword evidence="7" id="KW-0255">Endonuclease</keyword>
<dbReference type="FunFam" id="1.10.575.10:FF:000002">
    <property type="entry name" value="Endonuclease 2"/>
    <property type="match status" value="1"/>
</dbReference>
<reference evidence="12 13" key="1">
    <citation type="submission" date="2017-09" db="EMBL/GenBank/DDBJ databases">
        <authorList>
            <consortium name="International Durum Wheat Genome Sequencing Consortium (IDWGSC)"/>
            <person name="Milanesi L."/>
        </authorList>
    </citation>
    <scope>NUCLEOTIDE SEQUENCE [LARGE SCALE GENOMIC DNA]</scope>
    <source>
        <strain evidence="13">cv. Svevo</strain>
    </source>
</reference>
<dbReference type="Gramene" id="TRITD2Av1G273740.15">
    <property type="protein sequence ID" value="TRITD2Av1G273740.15"/>
    <property type="gene ID" value="TRITD2Av1G273740"/>
</dbReference>
<evidence type="ECO:0000256" key="10">
    <source>
        <dbReference type="ARBA" id="ARBA00023180"/>
    </source>
</evidence>
<dbReference type="GO" id="GO:0006308">
    <property type="term" value="P:DNA catabolic process"/>
    <property type="evidence" value="ECO:0007669"/>
    <property type="project" value="InterPro"/>
</dbReference>
<evidence type="ECO:0000313" key="13">
    <source>
        <dbReference type="Proteomes" id="UP000324705"/>
    </source>
</evidence>
<protein>
    <recommendedName>
        <fullName evidence="3">Aspergillus nuclease S1</fullName>
        <ecNumber evidence="3">3.1.30.1</ecNumber>
    </recommendedName>
</protein>
<comment type="catalytic activity">
    <reaction evidence="1">
        <text>Endonucleolytic cleavage to 5'-phosphomononucleotide and 5'-phosphooligonucleotide end-products.</text>
        <dbReference type="EC" id="3.1.30.1"/>
    </reaction>
</comment>
<gene>
    <name evidence="12" type="ORF">TRITD_2Av1G273740</name>
</gene>
<evidence type="ECO:0000256" key="8">
    <source>
        <dbReference type="ARBA" id="ARBA00022801"/>
    </source>
</evidence>
<dbReference type="PANTHER" id="PTHR33146:SF19">
    <property type="entry name" value="ASPERGILLUS NUCLEASE S1"/>
    <property type="match status" value="1"/>
</dbReference>
<evidence type="ECO:0000256" key="6">
    <source>
        <dbReference type="ARBA" id="ARBA00022729"/>
    </source>
</evidence>
<name>A0A9R1RDW8_TRITD</name>
<evidence type="ECO:0000256" key="4">
    <source>
        <dbReference type="ARBA" id="ARBA00022722"/>
    </source>
</evidence>
<dbReference type="Proteomes" id="UP000324705">
    <property type="component" value="Chromosome 2A"/>
</dbReference>
<keyword evidence="13" id="KW-1185">Reference proteome</keyword>
<evidence type="ECO:0000256" key="7">
    <source>
        <dbReference type="ARBA" id="ARBA00022759"/>
    </source>
</evidence>
<evidence type="ECO:0000256" key="1">
    <source>
        <dbReference type="ARBA" id="ARBA00000245"/>
    </source>
</evidence>
<dbReference type="SUPFAM" id="SSF48537">
    <property type="entry name" value="Phospholipase C/P1 nuclease"/>
    <property type="match status" value="1"/>
</dbReference>
<keyword evidence="8" id="KW-0378">Hydrolase</keyword>
<keyword evidence="4" id="KW-0540">Nuclease</keyword>
<accession>A0A9R1RDW8</accession>
<feature type="signal peptide" evidence="11">
    <location>
        <begin position="1"/>
        <end position="16"/>
    </location>
</feature>
<dbReference type="EMBL" id="LT934113">
    <property type="protein sequence ID" value="VAH37763.1"/>
    <property type="molecule type" value="Genomic_DNA"/>
</dbReference>
<keyword evidence="10" id="KW-0325">Glycoprotein</keyword>
<organism evidence="12 13">
    <name type="scientific">Triticum turgidum subsp. durum</name>
    <name type="common">Durum wheat</name>
    <name type="synonym">Triticum durum</name>
    <dbReference type="NCBI Taxonomy" id="4567"/>
    <lineage>
        <taxon>Eukaryota</taxon>
        <taxon>Viridiplantae</taxon>
        <taxon>Streptophyta</taxon>
        <taxon>Embryophyta</taxon>
        <taxon>Tracheophyta</taxon>
        <taxon>Spermatophyta</taxon>
        <taxon>Magnoliopsida</taxon>
        <taxon>Liliopsida</taxon>
        <taxon>Poales</taxon>
        <taxon>Poaceae</taxon>
        <taxon>BOP clade</taxon>
        <taxon>Pooideae</taxon>
        <taxon>Triticodae</taxon>
        <taxon>Triticeae</taxon>
        <taxon>Triticinae</taxon>
        <taxon>Triticum</taxon>
    </lineage>
</organism>
<evidence type="ECO:0000256" key="11">
    <source>
        <dbReference type="SAM" id="SignalP"/>
    </source>
</evidence>
<dbReference type="EC" id="3.1.30.1" evidence="3"/>
<evidence type="ECO:0000256" key="3">
    <source>
        <dbReference type="ARBA" id="ARBA00012562"/>
    </source>
</evidence>
<evidence type="ECO:0000313" key="12">
    <source>
        <dbReference type="EMBL" id="VAH37763.1"/>
    </source>
</evidence>
<proteinExistence type="inferred from homology"/>
<sequence length="303" mass="33328">MGFLLLLHVLLAAAAAARAPAARAWGEEGHFMTCKIAEVRTPTTRPALVGFLTSEASAAVKGLLPEWANGELAAACSWPDAVRRQMPWSSSLHFADTPGDCKFSYARDCHGTKGEKDMCVVGGINNYTAALQDPSSPYNRTESLLFLSHFLGDIHQPMHCARIADLGGNTIVVHWYNTTKTNLHKVWDVNVIETALNRFYKDDLSTMINAIKLNLTNEWCKEENQWAACYTRTTTCADKYAEESAELSCPAYVGAEQGSDLEDEYFFKALPIVEKRIAQGGVRLGAILNQIFSGKSNSRIQSS</sequence>
<comment type="similarity">
    <text evidence="2">Belongs to the nuclease type I family.</text>
</comment>
<dbReference type="InterPro" id="IPR008947">
    <property type="entry name" value="PLipase_C/P1_nuclease_dom_sf"/>
</dbReference>